<reference evidence="2" key="2">
    <citation type="submission" date="2017-10" db="EMBL/GenBank/DDBJ databases">
        <title>Ladona fulva Genome sequencing and assembly.</title>
        <authorList>
            <person name="Murali S."/>
            <person name="Richards S."/>
            <person name="Bandaranaike D."/>
            <person name="Bellair M."/>
            <person name="Blankenburg K."/>
            <person name="Chao H."/>
            <person name="Dinh H."/>
            <person name="Doddapaneni H."/>
            <person name="Dugan-Rocha S."/>
            <person name="Elkadiri S."/>
            <person name="Gnanaolivu R."/>
            <person name="Hernandez B."/>
            <person name="Skinner E."/>
            <person name="Javaid M."/>
            <person name="Lee S."/>
            <person name="Li M."/>
            <person name="Ming W."/>
            <person name="Munidasa M."/>
            <person name="Muniz J."/>
            <person name="Nguyen L."/>
            <person name="Hughes D."/>
            <person name="Osuji N."/>
            <person name="Pu L.-L."/>
            <person name="Puazo M."/>
            <person name="Qu C."/>
            <person name="Quiroz J."/>
            <person name="Raj R."/>
            <person name="Weissenberger G."/>
            <person name="Xin Y."/>
            <person name="Zou X."/>
            <person name="Han Y."/>
            <person name="Worley K."/>
            <person name="Muzny D."/>
            <person name="Gibbs R."/>
        </authorList>
    </citation>
    <scope>NUCLEOTIDE SEQUENCE</scope>
    <source>
        <strain evidence="2">Sampled in the wild</strain>
    </source>
</reference>
<dbReference type="Proteomes" id="UP000792457">
    <property type="component" value="Unassembled WGS sequence"/>
</dbReference>
<dbReference type="InterPro" id="IPR000719">
    <property type="entry name" value="Prot_kinase_dom"/>
</dbReference>
<dbReference type="SUPFAM" id="SSF56112">
    <property type="entry name" value="Protein kinase-like (PK-like)"/>
    <property type="match status" value="1"/>
</dbReference>
<gene>
    <name evidence="2" type="ORF">J437_LFUL018467</name>
</gene>
<evidence type="ECO:0000259" key="1">
    <source>
        <dbReference type="PROSITE" id="PS50011"/>
    </source>
</evidence>
<dbReference type="GO" id="GO:0005524">
    <property type="term" value="F:ATP binding"/>
    <property type="evidence" value="ECO:0007669"/>
    <property type="project" value="InterPro"/>
</dbReference>
<dbReference type="GO" id="GO:0005886">
    <property type="term" value="C:plasma membrane"/>
    <property type="evidence" value="ECO:0007669"/>
    <property type="project" value="TreeGrafter"/>
</dbReference>
<evidence type="ECO:0000313" key="2">
    <source>
        <dbReference type="EMBL" id="KAG8238861.1"/>
    </source>
</evidence>
<keyword evidence="3" id="KW-1185">Reference proteome</keyword>
<evidence type="ECO:0000313" key="3">
    <source>
        <dbReference type="Proteomes" id="UP000792457"/>
    </source>
</evidence>
<dbReference type="GO" id="GO:0007169">
    <property type="term" value="P:cell surface receptor protein tyrosine kinase signaling pathway"/>
    <property type="evidence" value="ECO:0007669"/>
    <property type="project" value="TreeGrafter"/>
</dbReference>
<dbReference type="AlphaFoldDB" id="A0A8K0KNZ1"/>
<dbReference type="PANTHER" id="PTHR24416:SF600">
    <property type="entry name" value="PDGF- AND VEGF-RECEPTOR RELATED, ISOFORM J"/>
    <property type="match status" value="1"/>
</dbReference>
<dbReference type="PROSITE" id="PS50011">
    <property type="entry name" value="PROTEIN_KINASE_DOM"/>
    <property type="match status" value="1"/>
</dbReference>
<dbReference type="PANTHER" id="PTHR24416">
    <property type="entry name" value="TYROSINE-PROTEIN KINASE RECEPTOR"/>
    <property type="match status" value="1"/>
</dbReference>
<dbReference type="Gene3D" id="1.10.510.10">
    <property type="entry name" value="Transferase(Phosphotransferase) domain 1"/>
    <property type="match status" value="1"/>
</dbReference>
<dbReference type="InterPro" id="IPR020635">
    <property type="entry name" value="Tyr_kinase_cat_dom"/>
</dbReference>
<dbReference type="OrthoDB" id="535945at2759"/>
<name>A0A8K0KNZ1_LADFU</name>
<organism evidence="2 3">
    <name type="scientific">Ladona fulva</name>
    <name type="common">Scarce chaser dragonfly</name>
    <name type="synonym">Libellula fulva</name>
    <dbReference type="NCBI Taxonomy" id="123851"/>
    <lineage>
        <taxon>Eukaryota</taxon>
        <taxon>Metazoa</taxon>
        <taxon>Ecdysozoa</taxon>
        <taxon>Arthropoda</taxon>
        <taxon>Hexapoda</taxon>
        <taxon>Insecta</taxon>
        <taxon>Pterygota</taxon>
        <taxon>Palaeoptera</taxon>
        <taxon>Odonata</taxon>
        <taxon>Epiprocta</taxon>
        <taxon>Anisoptera</taxon>
        <taxon>Libelluloidea</taxon>
        <taxon>Libellulidae</taxon>
        <taxon>Ladona</taxon>
    </lineage>
</organism>
<accession>A0A8K0KNZ1</accession>
<sequence>MCDVWSYGVLAWEIFSCGGTPYPGLSNSKAREKIDSGYRMPAPEGTPPQLYELMLQCWEYDPEKRPHFDEIYRLVDEICSAV</sequence>
<reference evidence="2" key="1">
    <citation type="submission" date="2013-04" db="EMBL/GenBank/DDBJ databases">
        <authorList>
            <person name="Qu J."/>
            <person name="Murali S.C."/>
            <person name="Bandaranaike D."/>
            <person name="Bellair M."/>
            <person name="Blankenburg K."/>
            <person name="Chao H."/>
            <person name="Dinh H."/>
            <person name="Doddapaneni H."/>
            <person name="Downs B."/>
            <person name="Dugan-Rocha S."/>
            <person name="Elkadiri S."/>
            <person name="Gnanaolivu R.D."/>
            <person name="Hernandez B."/>
            <person name="Javaid M."/>
            <person name="Jayaseelan J.C."/>
            <person name="Lee S."/>
            <person name="Li M."/>
            <person name="Ming W."/>
            <person name="Munidasa M."/>
            <person name="Muniz J."/>
            <person name="Nguyen L."/>
            <person name="Ongeri F."/>
            <person name="Osuji N."/>
            <person name="Pu L.-L."/>
            <person name="Puazo M."/>
            <person name="Qu C."/>
            <person name="Quiroz J."/>
            <person name="Raj R."/>
            <person name="Weissenberger G."/>
            <person name="Xin Y."/>
            <person name="Zou X."/>
            <person name="Han Y."/>
            <person name="Richards S."/>
            <person name="Worley K."/>
            <person name="Muzny D."/>
            <person name="Gibbs R."/>
        </authorList>
    </citation>
    <scope>NUCLEOTIDE SEQUENCE</scope>
    <source>
        <strain evidence="2">Sampled in the wild</strain>
    </source>
</reference>
<dbReference type="SMART" id="SM00219">
    <property type="entry name" value="TyrKc"/>
    <property type="match status" value="1"/>
</dbReference>
<dbReference type="GO" id="GO:0043235">
    <property type="term" value="C:receptor complex"/>
    <property type="evidence" value="ECO:0007669"/>
    <property type="project" value="TreeGrafter"/>
</dbReference>
<dbReference type="GO" id="GO:0004714">
    <property type="term" value="F:transmembrane receptor protein tyrosine kinase activity"/>
    <property type="evidence" value="ECO:0007669"/>
    <property type="project" value="TreeGrafter"/>
</dbReference>
<feature type="domain" description="Protein kinase" evidence="1">
    <location>
        <begin position="1"/>
        <end position="78"/>
    </location>
</feature>
<dbReference type="InterPro" id="IPR001245">
    <property type="entry name" value="Ser-Thr/Tyr_kinase_cat_dom"/>
</dbReference>
<dbReference type="InterPro" id="IPR011009">
    <property type="entry name" value="Kinase-like_dom_sf"/>
</dbReference>
<proteinExistence type="predicted"/>
<comment type="caution">
    <text evidence="2">The sequence shown here is derived from an EMBL/GenBank/DDBJ whole genome shotgun (WGS) entry which is preliminary data.</text>
</comment>
<dbReference type="FunFam" id="1.10.510.10:FF:001346">
    <property type="entry name" value="Uncharacterized protein"/>
    <property type="match status" value="1"/>
</dbReference>
<dbReference type="InterPro" id="IPR050122">
    <property type="entry name" value="RTK"/>
</dbReference>
<dbReference type="Pfam" id="PF07714">
    <property type="entry name" value="PK_Tyr_Ser-Thr"/>
    <property type="match status" value="1"/>
</dbReference>
<protein>
    <recommendedName>
        <fullName evidence="1">Protein kinase domain-containing protein</fullName>
    </recommendedName>
</protein>
<dbReference type="EMBL" id="KZ309456">
    <property type="protein sequence ID" value="KAG8238861.1"/>
    <property type="molecule type" value="Genomic_DNA"/>
</dbReference>
<dbReference type="PRINTS" id="PR00109">
    <property type="entry name" value="TYRKINASE"/>
</dbReference>